<dbReference type="PANTHER" id="PTHR31005:SF8">
    <property type="entry name" value="DUF4139 DOMAIN-CONTAINING PROTEIN"/>
    <property type="match status" value="1"/>
</dbReference>
<dbReference type="PANTHER" id="PTHR31005">
    <property type="entry name" value="DUF4139 DOMAIN-CONTAINING PROTEIN"/>
    <property type="match status" value="1"/>
</dbReference>
<comment type="caution">
    <text evidence="4">The sequence shown here is derived from an EMBL/GenBank/DDBJ whole genome shotgun (WGS) entry which is preliminary data.</text>
</comment>
<dbReference type="RefSeq" id="WP_107324863.1">
    <property type="nucleotide sequence ID" value="NZ_NHSP01000077.1"/>
</dbReference>
<dbReference type="AlphaFoldDB" id="A0A2T4JI90"/>
<organism evidence="4 5">
    <name type="scientific">Phaeovulum veldkampii DSM 11550</name>
    <dbReference type="NCBI Taxonomy" id="1185920"/>
    <lineage>
        <taxon>Bacteria</taxon>
        <taxon>Pseudomonadati</taxon>
        <taxon>Pseudomonadota</taxon>
        <taxon>Alphaproteobacteria</taxon>
        <taxon>Rhodobacterales</taxon>
        <taxon>Paracoccaceae</taxon>
        <taxon>Phaeovulum</taxon>
    </lineage>
</organism>
<dbReference type="InterPro" id="IPR037291">
    <property type="entry name" value="DUF4139"/>
</dbReference>
<dbReference type="InterPro" id="IPR011935">
    <property type="entry name" value="CHP02231"/>
</dbReference>
<name>A0A2T4JI90_9RHOB</name>
<feature type="domain" description="DUF4140" evidence="3">
    <location>
        <begin position="33"/>
        <end position="139"/>
    </location>
</feature>
<reference evidence="4 5" key="1">
    <citation type="submission" date="2018-03" db="EMBL/GenBank/DDBJ databases">
        <title>Rhodobacter veldkampii.</title>
        <authorList>
            <person name="Meyer T.E."/>
            <person name="Miller S."/>
            <person name="Lodha T."/>
            <person name="Gandham S."/>
            <person name="Chintalapati S."/>
            <person name="Chintalapati V.R."/>
        </authorList>
    </citation>
    <scope>NUCLEOTIDE SEQUENCE [LARGE SCALE GENOMIC DNA]</scope>
    <source>
        <strain evidence="4 5">DSM 11550</strain>
    </source>
</reference>
<keyword evidence="1" id="KW-0732">Signal</keyword>
<dbReference type="InterPro" id="IPR025554">
    <property type="entry name" value="DUF4140"/>
</dbReference>
<feature type="signal peptide" evidence="1">
    <location>
        <begin position="1"/>
        <end position="21"/>
    </location>
</feature>
<proteinExistence type="predicted"/>
<dbReference type="NCBIfam" id="TIGR02231">
    <property type="entry name" value="mucoidy inhibitor MuiA family protein"/>
    <property type="match status" value="1"/>
</dbReference>
<dbReference type="Proteomes" id="UP000241899">
    <property type="component" value="Unassembled WGS sequence"/>
</dbReference>
<feature type="chain" id="PRO_5015487346" description="DUF4139 domain-containing protein" evidence="1">
    <location>
        <begin position="22"/>
        <end position="544"/>
    </location>
</feature>
<accession>A0A2T4JI90</accession>
<dbReference type="EMBL" id="PZKF01000015">
    <property type="protein sequence ID" value="PTE17631.1"/>
    <property type="molecule type" value="Genomic_DNA"/>
</dbReference>
<gene>
    <name evidence="4" type="ORF">C5F46_08150</name>
</gene>
<sequence length="544" mass="57590">MRRLTLPLALLMCSTAPAAFADVIEAKSRVTQVTLYPWGASVIRRVEFAAPQGVHELIVPDLPQSTDAGSLRVAGDGARIGAVTLMQGRLPVANDAPTPEIAAAKAEVERMEAVLRSRDAAIAAIRLRVTAAQDQAAFLRALAARDGPATADDLRALSRMVGEELLAAAEAAHAAEQEAAAAERAREDDATALEKARQTLAALTEGTADLAALSVTVETGAEGRGALEITSFTNDASWSPVYDLRLDRAAGKLAVERGVLVTQSTGEDWAGVDLTLSTARPAEQSDPSELWPWLRRIAPPDAPMPQARAKAMEESWGAGADMALAAAPAPMVEAAEMQMMGATVTWAYGAPVDIRNGVDALRLRLGDLALMPELVAQAVPLRDATAFLVARAVNDSGQVILPGQASLFVDGAMVGSTNLPLVASGDELRLGFGPIDGIRLTRIVPEKTEGDRGVISKSNEAKETAILKIENLTTENWALRVLDQVPYSEQKDLVIRHTSTPPATETDVEGARGILAWEMPLAAGKVQEIRLETTLSWPSGQVLQ</sequence>
<evidence type="ECO:0000313" key="5">
    <source>
        <dbReference type="Proteomes" id="UP000241899"/>
    </source>
</evidence>
<dbReference type="Pfam" id="PF13600">
    <property type="entry name" value="DUF4140"/>
    <property type="match status" value="1"/>
</dbReference>
<feature type="domain" description="DUF4139" evidence="2">
    <location>
        <begin position="227"/>
        <end position="538"/>
    </location>
</feature>
<dbReference type="OrthoDB" id="580912at2"/>
<protein>
    <recommendedName>
        <fullName evidence="6">DUF4139 domain-containing protein</fullName>
    </recommendedName>
</protein>
<evidence type="ECO:0000259" key="3">
    <source>
        <dbReference type="Pfam" id="PF13600"/>
    </source>
</evidence>
<evidence type="ECO:0000259" key="2">
    <source>
        <dbReference type="Pfam" id="PF13598"/>
    </source>
</evidence>
<evidence type="ECO:0008006" key="6">
    <source>
        <dbReference type="Google" id="ProtNLM"/>
    </source>
</evidence>
<dbReference type="Pfam" id="PF13598">
    <property type="entry name" value="DUF4139"/>
    <property type="match status" value="1"/>
</dbReference>
<keyword evidence="5" id="KW-1185">Reference proteome</keyword>
<evidence type="ECO:0000256" key="1">
    <source>
        <dbReference type="SAM" id="SignalP"/>
    </source>
</evidence>
<evidence type="ECO:0000313" key="4">
    <source>
        <dbReference type="EMBL" id="PTE17631.1"/>
    </source>
</evidence>